<protein>
    <submittedName>
        <fullName evidence="1">5902_t:CDS:1</fullName>
    </submittedName>
</protein>
<reference evidence="1" key="1">
    <citation type="submission" date="2021-06" db="EMBL/GenBank/DDBJ databases">
        <authorList>
            <person name="Kallberg Y."/>
            <person name="Tangrot J."/>
            <person name="Rosling A."/>
        </authorList>
    </citation>
    <scope>NUCLEOTIDE SEQUENCE</scope>
    <source>
        <strain evidence="1">MA461A</strain>
    </source>
</reference>
<gene>
    <name evidence="1" type="ORF">RPERSI_LOCUS6026</name>
</gene>
<evidence type="ECO:0000313" key="1">
    <source>
        <dbReference type="EMBL" id="CAG8603886.1"/>
    </source>
</evidence>
<keyword evidence="2" id="KW-1185">Reference proteome</keyword>
<organism evidence="1 2">
    <name type="scientific">Racocetra persica</name>
    <dbReference type="NCBI Taxonomy" id="160502"/>
    <lineage>
        <taxon>Eukaryota</taxon>
        <taxon>Fungi</taxon>
        <taxon>Fungi incertae sedis</taxon>
        <taxon>Mucoromycota</taxon>
        <taxon>Glomeromycotina</taxon>
        <taxon>Glomeromycetes</taxon>
        <taxon>Diversisporales</taxon>
        <taxon>Gigasporaceae</taxon>
        <taxon>Racocetra</taxon>
    </lineage>
</organism>
<dbReference type="Proteomes" id="UP000789920">
    <property type="component" value="Unassembled WGS sequence"/>
</dbReference>
<proteinExistence type="predicted"/>
<dbReference type="EMBL" id="CAJVQC010009375">
    <property type="protein sequence ID" value="CAG8603886.1"/>
    <property type="molecule type" value="Genomic_DNA"/>
</dbReference>
<evidence type="ECO:0000313" key="2">
    <source>
        <dbReference type="Proteomes" id="UP000789920"/>
    </source>
</evidence>
<sequence>MTCSTCKTTRIAANFYHISGGKLCLHATCNQLVQDGNTFTNPSINKDPENMDLFSEITSKIFEEKETLNEAVNFAYEIEIDQDLLVTASLTQSDLVHNNDLKTIEDNFRKLAHMLIVPLELGSGYYWEVRNIHLNTWKKSFSGSATIYLGYTMREDRAWKRSDNQPPQRISEIRAPIERYNCVGNIKLTIIPKEQYILVKGHHNMAHKKPTYRQVKFPVEAKEWIRNNILFNIRCTEMHRRLHISNLINPEIHTLEQPKFIEKGFKILNYLENNFVRTLGFLTPLFKQIGVENATEIVIDSTFKTNQERFELFVVNLNCGGYGMPIAYLYLSTLDGTEEARNNPANIIKTRVEVLRMFFISLRQEGLYPKPVINPINNPWTRLCAINVIDNPIEVRFNSSNLQNELITNHNLMEERREKYTYYKKKFNIALELYNKEMDNNNFVNKFDELMKPLLKEIEECEKTLKAHKQQSTWQSKGKLA</sequence>
<accession>A0ACA9MNG9</accession>
<name>A0ACA9MNG9_9GLOM</name>
<feature type="non-terminal residue" evidence="1">
    <location>
        <position position="481"/>
    </location>
</feature>
<comment type="caution">
    <text evidence="1">The sequence shown here is derived from an EMBL/GenBank/DDBJ whole genome shotgun (WGS) entry which is preliminary data.</text>
</comment>